<gene>
    <name evidence="6" type="primary">MCA1_3</name>
    <name evidence="6" type="ORF">H4219_002307</name>
</gene>
<feature type="compositionally biased region" description="Pro residues" evidence="4">
    <location>
        <begin position="92"/>
        <end position="101"/>
    </location>
</feature>
<dbReference type="GO" id="GO:0005737">
    <property type="term" value="C:cytoplasm"/>
    <property type="evidence" value="ECO:0007669"/>
    <property type="project" value="TreeGrafter"/>
</dbReference>
<dbReference type="GO" id="GO:0006508">
    <property type="term" value="P:proteolysis"/>
    <property type="evidence" value="ECO:0007669"/>
    <property type="project" value="UniProtKB-KW"/>
</dbReference>
<name>A0A9W8A7B4_9FUNG</name>
<feature type="compositionally biased region" description="Pro residues" evidence="4">
    <location>
        <begin position="69"/>
        <end position="78"/>
    </location>
</feature>
<accession>A0A9W8A7B4</accession>
<organism evidence="6 7">
    <name type="scientific">Mycoemilia scoparia</name>
    <dbReference type="NCBI Taxonomy" id="417184"/>
    <lineage>
        <taxon>Eukaryota</taxon>
        <taxon>Fungi</taxon>
        <taxon>Fungi incertae sedis</taxon>
        <taxon>Zoopagomycota</taxon>
        <taxon>Kickxellomycotina</taxon>
        <taxon>Kickxellomycetes</taxon>
        <taxon>Kickxellales</taxon>
        <taxon>Kickxellaceae</taxon>
        <taxon>Mycoemilia</taxon>
    </lineage>
</organism>
<dbReference type="InterPro" id="IPR050452">
    <property type="entry name" value="Metacaspase"/>
</dbReference>
<keyword evidence="2" id="KW-0053">Apoptosis</keyword>
<dbReference type="PANTHER" id="PTHR48104:SF30">
    <property type="entry name" value="METACASPASE-1"/>
    <property type="match status" value="1"/>
</dbReference>
<feature type="region of interest" description="Disordered" evidence="4">
    <location>
        <begin position="1"/>
        <end position="187"/>
    </location>
</feature>
<dbReference type="InterPro" id="IPR011600">
    <property type="entry name" value="Pept_C14_caspase"/>
</dbReference>
<evidence type="ECO:0000259" key="5">
    <source>
        <dbReference type="Pfam" id="PF00656"/>
    </source>
</evidence>
<keyword evidence="3" id="KW-0378">Hydrolase</keyword>
<comment type="caution">
    <text evidence="6">The sequence shown here is derived from an EMBL/GenBank/DDBJ whole genome shotgun (WGS) entry which is preliminary data.</text>
</comment>
<evidence type="ECO:0000256" key="1">
    <source>
        <dbReference type="ARBA" id="ARBA00009005"/>
    </source>
</evidence>
<dbReference type="AlphaFoldDB" id="A0A9W8A7B4"/>
<proteinExistence type="inferred from homology"/>
<feature type="compositionally biased region" description="Pro residues" evidence="4">
    <location>
        <begin position="41"/>
        <end position="50"/>
    </location>
</feature>
<evidence type="ECO:0000256" key="4">
    <source>
        <dbReference type="SAM" id="MobiDB-lite"/>
    </source>
</evidence>
<dbReference type="SUPFAM" id="SSF52129">
    <property type="entry name" value="Caspase-like"/>
    <property type="match status" value="1"/>
</dbReference>
<evidence type="ECO:0000256" key="3">
    <source>
        <dbReference type="ARBA" id="ARBA00022807"/>
    </source>
</evidence>
<dbReference type="GO" id="GO:0006915">
    <property type="term" value="P:apoptotic process"/>
    <property type="evidence" value="ECO:0007669"/>
    <property type="project" value="UniProtKB-KW"/>
</dbReference>
<evidence type="ECO:0000256" key="2">
    <source>
        <dbReference type="ARBA" id="ARBA00022703"/>
    </source>
</evidence>
<dbReference type="Gene3D" id="3.40.50.12660">
    <property type="match status" value="1"/>
</dbReference>
<dbReference type="PANTHER" id="PTHR48104">
    <property type="entry name" value="METACASPASE-4"/>
    <property type="match status" value="1"/>
</dbReference>
<dbReference type="EMBL" id="JANBPU010000035">
    <property type="protein sequence ID" value="KAJ1918951.1"/>
    <property type="molecule type" value="Genomic_DNA"/>
</dbReference>
<evidence type="ECO:0000313" key="7">
    <source>
        <dbReference type="Proteomes" id="UP001150538"/>
    </source>
</evidence>
<keyword evidence="6" id="KW-0645">Protease</keyword>
<feature type="compositionally biased region" description="Polar residues" evidence="4">
    <location>
        <begin position="51"/>
        <end position="64"/>
    </location>
</feature>
<feature type="region of interest" description="Disordered" evidence="4">
    <location>
        <begin position="220"/>
        <end position="244"/>
    </location>
</feature>
<dbReference type="InterPro" id="IPR029030">
    <property type="entry name" value="Caspase-like_dom_sf"/>
</dbReference>
<keyword evidence="3" id="KW-0788">Thiol protease</keyword>
<keyword evidence="7" id="KW-1185">Reference proteome</keyword>
<comment type="similarity">
    <text evidence="1">Belongs to the peptidase C14B family.</text>
</comment>
<evidence type="ECO:0000313" key="6">
    <source>
        <dbReference type="EMBL" id="KAJ1918951.1"/>
    </source>
</evidence>
<dbReference type="OrthoDB" id="3223806at2759"/>
<protein>
    <submittedName>
        <fullName evidence="6">Ca(2+)-dependent cysteine protease</fullName>
    </submittedName>
</protein>
<dbReference type="Pfam" id="PF00656">
    <property type="entry name" value="Peptidase_C14"/>
    <property type="match status" value="1"/>
</dbReference>
<sequence length="575" mass="63590">MFQGNYGGYGQGHNNGQGNYDQGYNDDNGQRGFEQGQGNYYPPPPPPPPNGFSQMPGNDNYQSHYDSRGPPPPPPPPHHQGSYYDQQYDNRGPPPPPPPPNHGSFYQQQPPLPPRGNGGDMYGMPAPPPPPHHQGGSPFGSPPMNYNHQPSPHPPGHNYGYQDNRDYQGYSQSQPPPPAYSQTNYGGNDNGNWGAMVPTGGVQVFHPDLTQYSFTGMDFPSVDNYSPPPPPPNDPYYSPGQPSHGNIAEYNNVPGIFQQQSENIQLSNCLGRKRALLIGINYIDTPKHRLRGCINDVHNIKQFLIEHFRFKESDMVILTDDQKNPNRIPNYDNIIRAMKWLVADARMNDSFFFHYSGHGTTVKDKSGDEIDGNDEVICPSDFTDPRKGYILDDTMNDIMVKNLPPGVRLTAIFDCCHSATALDLPFMYDHTGKLKNDNAVSLAGKSLKSHIEGALSTGDLAGVVSGIFSSAQTLLTADKKIEQARQMKSSMGDVIMFSGCKDTQTSADVKSAGADDLKFVGAMSHAFIESINANPHQTYVQLLQDIRRKLKQKNYTQIPQLSSGRMMNMNTIFIM</sequence>
<feature type="domain" description="Peptidase C14 caspase" evidence="5">
    <location>
        <begin position="272"/>
        <end position="563"/>
    </location>
</feature>
<dbReference type="Proteomes" id="UP001150538">
    <property type="component" value="Unassembled WGS sequence"/>
</dbReference>
<feature type="compositionally biased region" description="Gly residues" evidence="4">
    <location>
        <begin position="1"/>
        <end position="15"/>
    </location>
</feature>
<feature type="compositionally biased region" description="Low complexity" evidence="4">
    <location>
        <begin position="16"/>
        <end position="27"/>
    </location>
</feature>
<reference evidence="6" key="1">
    <citation type="submission" date="2022-07" db="EMBL/GenBank/DDBJ databases">
        <title>Phylogenomic reconstructions and comparative analyses of Kickxellomycotina fungi.</title>
        <authorList>
            <person name="Reynolds N.K."/>
            <person name="Stajich J.E."/>
            <person name="Barry K."/>
            <person name="Grigoriev I.V."/>
            <person name="Crous P."/>
            <person name="Smith M.E."/>
        </authorList>
    </citation>
    <scope>NUCLEOTIDE SEQUENCE</scope>
    <source>
        <strain evidence="6">NBRC 100468</strain>
    </source>
</reference>
<dbReference type="GO" id="GO:0004197">
    <property type="term" value="F:cysteine-type endopeptidase activity"/>
    <property type="evidence" value="ECO:0007669"/>
    <property type="project" value="InterPro"/>
</dbReference>